<comment type="function">
    <text evidence="10">Interacts with outer membrane receptor proteins that carry out high-affinity binding and energy dependent uptake into the periplasmic space of specific substrates. It could act to transduce energy from the cytoplasmic membrane to specific energy-requiring processes in the outer membrane, resulting in the release into the periplasm of ligands bound by these outer membrane proteins.</text>
</comment>
<dbReference type="EMBL" id="NVWI01000003">
    <property type="protein sequence ID" value="PCJ42160.1"/>
    <property type="molecule type" value="Genomic_DNA"/>
</dbReference>
<dbReference type="Pfam" id="PF03544">
    <property type="entry name" value="TonB_C"/>
    <property type="match status" value="1"/>
</dbReference>
<dbReference type="GO" id="GO:0005886">
    <property type="term" value="C:plasma membrane"/>
    <property type="evidence" value="ECO:0007669"/>
    <property type="project" value="UniProtKB-SubCell"/>
</dbReference>
<dbReference type="PANTHER" id="PTHR33446:SF14">
    <property type="entry name" value="PROTEIN TONB"/>
    <property type="match status" value="1"/>
</dbReference>
<dbReference type="PROSITE" id="PS52015">
    <property type="entry name" value="TONB_CTD"/>
    <property type="match status" value="1"/>
</dbReference>
<comment type="subcellular location">
    <subcellularLocation>
        <location evidence="1 10">Cell inner membrane</location>
        <topology evidence="1 10">Single-pass membrane protein</topology>
        <orientation evidence="1 10">Periplasmic side</orientation>
    </subcellularLocation>
</comment>
<evidence type="ECO:0000256" key="6">
    <source>
        <dbReference type="ARBA" id="ARBA00022692"/>
    </source>
</evidence>
<evidence type="ECO:0000256" key="4">
    <source>
        <dbReference type="ARBA" id="ARBA00022475"/>
    </source>
</evidence>
<dbReference type="GO" id="GO:0015891">
    <property type="term" value="P:siderophore transport"/>
    <property type="evidence" value="ECO:0007669"/>
    <property type="project" value="InterPro"/>
</dbReference>
<dbReference type="InterPro" id="IPR006260">
    <property type="entry name" value="TonB/TolA_C"/>
</dbReference>
<comment type="caution">
    <text evidence="12">The sequence shown here is derived from an EMBL/GenBank/DDBJ whole genome shotgun (WGS) entry which is preliminary data.</text>
</comment>
<dbReference type="Gene3D" id="3.30.1150.10">
    <property type="match status" value="1"/>
</dbReference>
<dbReference type="GO" id="GO:0031992">
    <property type="term" value="F:energy transducer activity"/>
    <property type="evidence" value="ECO:0007669"/>
    <property type="project" value="InterPro"/>
</dbReference>
<name>A0A2A5CFB2_9GAMM</name>
<evidence type="ECO:0000256" key="10">
    <source>
        <dbReference type="RuleBase" id="RU362123"/>
    </source>
</evidence>
<dbReference type="GO" id="GO:0055085">
    <property type="term" value="P:transmembrane transport"/>
    <property type="evidence" value="ECO:0007669"/>
    <property type="project" value="InterPro"/>
</dbReference>
<organism evidence="12 13">
    <name type="scientific">SAR86 cluster bacterium</name>
    <dbReference type="NCBI Taxonomy" id="2030880"/>
    <lineage>
        <taxon>Bacteria</taxon>
        <taxon>Pseudomonadati</taxon>
        <taxon>Pseudomonadota</taxon>
        <taxon>Gammaproteobacteria</taxon>
        <taxon>SAR86 cluster</taxon>
    </lineage>
</organism>
<dbReference type="InterPro" id="IPR037682">
    <property type="entry name" value="TonB_C"/>
</dbReference>
<dbReference type="NCBIfam" id="TIGR01352">
    <property type="entry name" value="tonB_Cterm"/>
    <property type="match status" value="1"/>
</dbReference>
<keyword evidence="7 10" id="KW-0653">Protein transport</keyword>
<evidence type="ECO:0000259" key="11">
    <source>
        <dbReference type="PROSITE" id="PS52015"/>
    </source>
</evidence>
<evidence type="ECO:0000256" key="3">
    <source>
        <dbReference type="ARBA" id="ARBA00022448"/>
    </source>
</evidence>
<evidence type="ECO:0000256" key="2">
    <source>
        <dbReference type="ARBA" id="ARBA00006555"/>
    </source>
</evidence>
<reference evidence="13" key="1">
    <citation type="submission" date="2017-08" db="EMBL/GenBank/DDBJ databases">
        <title>A dynamic microbial community with high functional redundancy inhabits the cold, oxic subseafloor aquifer.</title>
        <authorList>
            <person name="Tully B.J."/>
            <person name="Wheat C.G."/>
            <person name="Glazer B.T."/>
            <person name="Huber J.A."/>
        </authorList>
    </citation>
    <scope>NUCLEOTIDE SEQUENCE [LARGE SCALE GENOMIC DNA]</scope>
</reference>
<proteinExistence type="inferred from homology"/>
<dbReference type="PANTHER" id="PTHR33446">
    <property type="entry name" value="PROTEIN TONB-RELATED"/>
    <property type="match status" value="1"/>
</dbReference>
<evidence type="ECO:0000313" key="12">
    <source>
        <dbReference type="EMBL" id="PCJ42160.1"/>
    </source>
</evidence>
<dbReference type="SUPFAM" id="SSF74653">
    <property type="entry name" value="TolA/TonB C-terminal domain"/>
    <property type="match status" value="1"/>
</dbReference>
<evidence type="ECO:0000256" key="5">
    <source>
        <dbReference type="ARBA" id="ARBA00022519"/>
    </source>
</evidence>
<dbReference type="GO" id="GO:0030288">
    <property type="term" value="C:outer membrane-bounded periplasmic space"/>
    <property type="evidence" value="ECO:0007669"/>
    <property type="project" value="InterPro"/>
</dbReference>
<evidence type="ECO:0000256" key="7">
    <source>
        <dbReference type="ARBA" id="ARBA00022927"/>
    </source>
</evidence>
<evidence type="ECO:0000256" key="1">
    <source>
        <dbReference type="ARBA" id="ARBA00004383"/>
    </source>
</evidence>
<keyword evidence="8 10" id="KW-1133">Transmembrane helix</keyword>
<feature type="domain" description="TonB C-terminal" evidence="11">
    <location>
        <begin position="111"/>
        <end position="203"/>
    </location>
</feature>
<protein>
    <recommendedName>
        <fullName evidence="10">Protein TonB</fullName>
    </recommendedName>
</protein>
<evidence type="ECO:0000256" key="9">
    <source>
        <dbReference type="ARBA" id="ARBA00023136"/>
    </source>
</evidence>
<evidence type="ECO:0000256" key="8">
    <source>
        <dbReference type="ARBA" id="ARBA00022989"/>
    </source>
</evidence>
<keyword evidence="5 10" id="KW-0997">Cell inner membrane</keyword>
<accession>A0A2A5CFB2</accession>
<keyword evidence="3 10" id="KW-0813">Transport</keyword>
<gene>
    <name evidence="12" type="ORF">COA71_06095</name>
</gene>
<comment type="similarity">
    <text evidence="2 10">Belongs to the TonB family.</text>
</comment>
<dbReference type="InterPro" id="IPR051045">
    <property type="entry name" value="TonB-dependent_transducer"/>
</dbReference>
<keyword evidence="6 10" id="KW-0812">Transmembrane</keyword>
<dbReference type="PRINTS" id="PR01374">
    <property type="entry name" value="TONBPROTEIN"/>
</dbReference>
<keyword evidence="4 10" id="KW-1003">Cell membrane</keyword>
<dbReference type="InterPro" id="IPR003538">
    <property type="entry name" value="TonB"/>
</dbReference>
<keyword evidence="9 10" id="KW-0472">Membrane</keyword>
<dbReference type="AlphaFoldDB" id="A0A2A5CFB2"/>
<dbReference type="Proteomes" id="UP000228987">
    <property type="component" value="Unassembled WGS sequence"/>
</dbReference>
<sequence>MIRTVNGLVAVLFGAAITFSLFYLMQALIATGSGERELGVSIRIADISIPEIEIEVARVEPKPDEPEVSEVVPDLPDIEIDRMNMNSGETINAARVTIDIGGIDATAVVGINDSEMLPIVTVPPQYPNRALSRGIEGWCLVMFTVTETGTVIDAVVVDADPPDVFNNASVRAVSRFKYNPRIEDGEGVPVTGVQYLFRYNVDE</sequence>
<dbReference type="GO" id="GO:0015031">
    <property type="term" value="P:protein transport"/>
    <property type="evidence" value="ECO:0007669"/>
    <property type="project" value="UniProtKB-UniRule"/>
</dbReference>
<feature type="transmembrane region" description="Helical" evidence="10">
    <location>
        <begin position="7"/>
        <end position="25"/>
    </location>
</feature>
<keyword evidence="10" id="KW-0735">Signal-anchor</keyword>
<evidence type="ECO:0000313" key="13">
    <source>
        <dbReference type="Proteomes" id="UP000228987"/>
    </source>
</evidence>